<keyword evidence="5" id="KW-1185">Reference proteome</keyword>
<name>A0ABY9RXY7_9ACTN</name>
<dbReference type="PANTHER" id="PTHR43709:SF2">
    <property type="entry name" value="DUF453 DOMAIN PROTEIN (AFU_ORTHOLOGUE AFUA_6G00360)"/>
    <property type="match status" value="1"/>
</dbReference>
<evidence type="ECO:0000256" key="3">
    <source>
        <dbReference type="SAM" id="MobiDB-lite"/>
    </source>
</evidence>
<accession>A0ABY9RXY7</accession>
<feature type="compositionally biased region" description="Low complexity" evidence="3">
    <location>
        <begin position="9"/>
        <end position="22"/>
    </location>
</feature>
<dbReference type="Proteomes" id="UP001250858">
    <property type="component" value="Chromosome"/>
</dbReference>
<sequence>MRRPEEAAAGRPRTAPEATACAGPGGPAPARPMREEPARAEPAPAALPVPTESAPAGPARGVLAHVVRADDAPGPTLVVRRDRLPPGALASGAELARLCQALARTPYAGVNKIALYGPSAGPARHAAALDYRFVQALPGGRFDFRTGCGHSLLACVVAEGRFGRTGGAVTVRALTTGDLVRCLRQPDGAYTLDFLRPPAAPGTLPTGRPVDLLDGVPATLVRYGNPYVLVDAAHLPPEALRSRLLDLRARAARHLGHPPASPLPKIALFTRTGPGTLAVRALTVGGWHPRLALTGAAAFAAAGAIGGTVVGGPVARLRTPGGGTVRVSAAPDRVRVHDKRARLLGHVELPWPEGPLAYPRNGVNAHPRGTAFARSPLSR</sequence>
<proteinExistence type="inferred from homology"/>
<evidence type="ECO:0000313" key="4">
    <source>
        <dbReference type="EMBL" id="WMX45765.1"/>
    </source>
</evidence>
<dbReference type="EMBL" id="CP133762">
    <property type="protein sequence ID" value="WMX45765.1"/>
    <property type="molecule type" value="Genomic_DNA"/>
</dbReference>
<evidence type="ECO:0000256" key="2">
    <source>
        <dbReference type="ARBA" id="ARBA00023235"/>
    </source>
</evidence>
<dbReference type="RefSeq" id="WP_309548638.1">
    <property type="nucleotide sequence ID" value="NZ_CP133762.1"/>
</dbReference>
<feature type="region of interest" description="Disordered" evidence="3">
    <location>
        <begin position="1"/>
        <end position="57"/>
    </location>
</feature>
<keyword evidence="2" id="KW-0413">Isomerase</keyword>
<evidence type="ECO:0000256" key="1">
    <source>
        <dbReference type="ARBA" id="ARBA00007673"/>
    </source>
</evidence>
<protein>
    <recommendedName>
        <fullName evidence="6">Proline racemase</fullName>
    </recommendedName>
</protein>
<gene>
    <name evidence="4" type="ORF">RGF97_14115</name>
</gene>
<dbReference type="SUPFAM" id="SSF54506">
    <property type="entry name" value="Diaminopimelate epimerase-like"/>
    <property type="match status" value="1"/>
</dbReference>
<organism evidence="4 5">
    <name type="scientific">Streptomyces roseicoloratus</name>
    <dbReference type="NCBI Taxonomy" id="2508722"/>
    <lineage>
        <taxon>Bacteria</taxon>
        <taxon>Bacillati</taxon>
        <taxon>Actinomycetota</taxon>
        <taxon>Actinomycetes</taxon>
        <taxon>Kitasatosporales</taxon>
        <taxon>Streptomycetaceae</taxon>
        <taxon>Streptomyces</taxon>
    </lineage>
</organism>
<reference evidence="4 5" key="1">
    <citation type="submission" date="2023-09" db="EMBL/GenBank/DDBJ databases">
        <title>Complete genome of Streptomyces roseicoloratus T14.</title>
        <authorList>
            <person name="Bashizi T."/>
            <person name="Kim M.-J."/>
            <person name="Lee G."/>
            <person name="Tagele S.B."/>
            <person name="Shin J.-H."/>
        </authorList>
    </citation>
    <scope>NUCLEOTIDE SEQUENCE [LARGE SCALE GENOMIC DNA]</scope>
    <source>
        <strain evidence="4 5">T14</strain>
    </source>
</reference>
<dbReference type="InterPro" id="IPR007400">
    <property type="entry name" value="PrpF-like"/>
</dbReference>
<evidence type="ECO:0000313" key="5">
    <source>
        <dbReference type="Proteomes" id="UP001250858"/>
    </source>
</evidence>
<evidence type="ECO:0008006" key="6">
    <source>
        <dbReference type="Google" id="ProtNLM"/>
    </source>
</evidence>
<dbReference type="PANTHER" id="PTHR43709">
    <property type="entry name" value="ACONITATE ISOMERASE-RELATED"/>
    <property type="match status" value="1"/>
</dbReference>
<comment type="similarity">
    <text evidence="1">Belongs to the PrpF family.</text>
</comment>
<dbReference type="Gene3D" id="3.10.310.10">
    <property type="entry name" value="Diaminopimelate Epimerase, Chain A, domain 1"/>
    <property type="match status" value="1"/>
</dbReference>